<evidence type="ECO:0000256" key="1">
    <source>
        <dbReference type="ARBA" id="ARBA00001947"/>
    </source>
</evidence>
<comment type="caution">
    <text evidence="17">The sequence shown here is derived from an EMBL/GenBank/DDBJ whole genome shotgun (WGS) entry which is preliminary data.</text>
</comment>
<feature type="binding site" evidence="12">
    <location>
        <position position="362"/>
    </location>
    <ligand>
        <name>Zn(2+)</name>
        <dbReference type="ChEBI" id="CHEBI:29105"/>
        <note>catalytic</note>
    </ligand>
</feature>
<feature type="disulfide bond" evidence="12">
    <location>
        <begin position="376"/>
        <end position="381"/>
    </location>
</feature>
<keyword evidence="8" id="KW-0472">Membrane</keyword>
<feature type="binding site" evidence="12">
    <location>
        <position position="358"/>
    </location>
    <ligand>
        <name>Zn(2+)</name>
        <dbReference type="ChEBI" id="CHEBI:29105"/>
        <note>catalytic</note>
    </ligand>
</feature>
<evidence type="ECO:0000256" key="6">
    <source>
        <dbReference type="ARBA" id="ARBA00022833"/>
    </source>
</evidence>
<dbReference type="SUPFAM" id="SSF57552">
    <property type="entry name" value="Blood coagulation inhibitor (disintegrin)"/>
    <property type="match status" value="1"/>
</dbReference>
<dbReference type="Pfam" id="PF01562">
    <property type="entry name" value="Pep_M12B_propep"/>
    <property type="match status" value="1"/>
</dbReference>
<feature type="domain" description="Disintegrin" evidence="15">
    <location>
        <begin position="427"/>
        <end position="513"/>
    </location>
</feature>
<sequence>MLGVGGSCQDTGRGMRVPEDVEQVENGLHPPLPPPPTVDTEVSVSAAPDGADQYEVVRPVRLHTLSRRHAEYSRPDTLRYALTVGGRDFHMHLRKTRELLSSDYSETFYNDDGQRVTSVPNDIDHCYYNGHIVNDSQSMVSISTCDGLRGFIRTAAQRYSIEPLTAGEDEGDHAVAVLGDLGGSRPPMTCGVTNTTWETDDIEPPTGRSRSRAGGPSLLQRQKYVELFLVADNLEYLKMKSDKKALRSRLFEMVNFLNMVYKPMNTFVALVGVEVWSNRDQISVTPPAGATLGAFTKWRNSDLIKRKKHDNAQLISGINFEGATVGLAYVGTLCSGHSSGVVQDHADRAIAIGATLAHEMGHNLGMNHDDSSVCACSGESCIMAGALSWVIPKSFSSCSTSNYEKFLNKRTPGCLLNKPDYRSLEAPAVCGNGFLERGEVCDCGSVEECTNRCCNATTCRLTESSQCAFGECCQDCRILPHSSECRHGRDECDLAEFCDGSSNVCPMDVFSVNGLPCDRARGYCFNGQCPQREDQCVKMYGPTAVEARQYCYKQNTRATYYAFCKRPSNEQFIPCQGEDVMCGKLFCHGGNDGPNYGRKVTFSDCKATFYGDFTTDYGQVDTGTRCAEGKVCSNNECVSLETAYRAINCSAKCPGHGVCNHRAECQCEPGWTPPGCSSKDASFNQLSTRPPPPPPPAGNRAKPSAPSYTSARQALRPVPPPKV</sequence>
<keyword evidence="3" id="KW-0812">Transmembrane</keyword>
<reference evidence="17" key="1">
    <citation type="submission" date="2022-07" db="EMBL/GenBank/DDBJ databases">
        <title>Chromosome-level genome of Muraenolepis orangiensis.</title>
        <authorList>
            <person name="Kim J."/>
        </authorList>
    </citation>
    <scope>NUCLEOTIDE SEQUENCE</scope>
    <source>
        <strain evidence="17">KU_S4_2022</strain>
        <tissue evidence="17">Muscle</tissue>
    </source>
</reference>
<evidence type="ECO:0000256" key="3">
    <source>
        <dbReference type="ARBA" id="ARBA00022692"/>
    </source>
</evidence>
<dbReference type="PROSITE" id="PS50026">
    <property type="entry name" value="EGF_3"/>
    <property type="match status" value="1"/>
</dbReference>
<evidence type="ECO:0000259" key="16">
    <source>
        <dbReference type="PROSITE" id="PS50215"/>
    </source>
</evidence>
<keyword evidence="6 12" id="KW-0862">Zinc</keyword>
<dbReference type="InterPro" id="IPR024079">
    <property type="entry name" value="MetalloPept_cat_dom_sf"/>
</dbReference>
<feature type="domain" description="EGF-like" evidence="14">
    <location>
        <begin position="645"/>
        <end position="677"/>
    </location>
</feature>
<dbReference type="InterPro" id="IPR018358">
    <property type="entry name" value="Disintegrin_CS"/>
</dbReference>
<dbReference type="SUPFAM" id="SSF55486">
    <property type="entry name" value="Metalloproteases ('zincins'), catalytic domain"/>
    <property type="match status" value="1"/>
</dbReference>
<proteinExistence type="predicted"/>
<comment type="caution">
    <text evidence="11">Lacks conserved residue(s) required for the propagation of feature annotation.</text>
</comment>
<dbReference type="SMART" id="SM00050">
    <property type="entry name" value="DISIN"/>
    <property type="match status" value="1"/>
</dbReference>
<protein>
    <recommendedName>
        <fullName evidence="19">Metalloproteinase</fullName>
    </recommendedName>
</protein>
<feature type="disulfide bond" evidence="12">
    <location>
        <begin position="374"/>
        <end position="398"/>
    </location>
</feature>
<dbReference type="Gene3D" id="4.10.70.10">
    <property type="entry name" value="Disintegrin domain"/>
    <property type="match status" value="1"/>
</dbReference>
<feature type="domain" description="Peptidase M12B" evidence="16">
    <location>
        <begin position="223"/>
        <end position="419"/>
    </location>
</feature>
<evidence type="ECO:0000256" key="7">
    <source>
        <dbReference type="ARBA" id="ARBA00022989"/>
    </source>
</evidence>
<dbReference type="Pfam" id="PF01421">
    <property type="entry name" value="Reprolysin"/>
    <property type="match status" value="1"/>
</dbReference>
<dbReference type="PANTHER" id="PTHR11905">
    <property type="entry name" value="ADAM A DISINTEGRIN AND METALLOPROTEASE DOMAIN"/>
    <property type="match status" value="1"/>
</dbReference>
<evidence type="ECO:0008006" key="19">
    <source>
        <dbReference type="Google" id="ProtNLM"/>
    </source>
</evidence>
<dbReference type="CDD" id="cd04269">
    <property type="entry name" value="ZnMc_adamalysin_II_like"/>
    <property type="match status" value="1"/>
</dbReference>
<evidence type="ECO:0000256" key="4">
    <source>
        <dbReference type="ARBA" id="ARBA00022723"/>
    </source>
</evidence>
<evidence type="ECO:0000256" key="11">
    <source>
        <dbReference type="PROSITE-ProRule" id="PRU00076"/>
    </source>
</evidence>
<dbReference type="PROSITE" id="PS50214">
    <property type="entry name" value="DISINTEGRIN_2"/>
    <property type="match status" value="1"/>
</dbReference>
<dbReference type="SMART" id="SM00608">
    <property type="entry name" value="ACR"/>
    <property type="match status" value="1"/>
</dbReference>
<dbReference type="FunFam" id="4.10.70.10:FF:000001">
    <property type="entry name" value="Disintegrin and metalloproteinase domain-containing protein 22"/>
    <property type="match status" value="1"/>
</dbReference>
<feature type="disulfide bond" evidence="11">
    <location>
        <begin position="667"/>
        <end position="676"/>
    </location>
</feature>
<evidence type="ECO:0000313" key="17">
    <source>
        <dbReference type="EMBL" id="KAJ3603557.1"/>
    </source>
</evidence>
<dbReference type="InterPro" id="IPR001590">
    <property type="entry name" value="Peptidase_M12B"/>
</dbReference>
<dbReference type="AlphaFoldDB" id="A0A9Q0EFM5"/>
<feature type="region of interest" description="Disordered" evidence="13">
    <location>
        <begin position="678"/>
        <end position="723"/>
    </location>
</feature>
<feature type="disulfide bond" evidence="12">
    <location>
        <begin position="334"/>
        <end position="414"/>
    </location>
</feature>
<dbReference type="PROSITE" id="PS50215">
    <property type="entry name" value="ADAM_MEPRO"/>
    <property type="match status" value="1"/>
</dbReference>
<evidence type="ECO:0000256" key="9">
    <source>
        <dbReference type="ARBA" id="ARBA00023157"/>
    </source>
</evidence>
<keyword evidence="11" id="KW-0245">EGF-like domain</keyword>
<comment type="cofactor">
    <cofactor evidence="1">
        <name>Zn(2+)</name>
        <dbReference type="ChEBI" id="CHEBI:29105"/>
    </cofactor>
</comment>
<dbReference type="GO" id="GO:0006508">
    <property type="term" value="P:proteolysis"/>
    <property type="evidence" value="ECO:0007669"/>
    <property type="project" value="InterPro"/>
</dbReference>
<dbReference type="Proteomes" id="UP001148018">
    <property type="component" value="Unassembled WGS sequence"/>
</dbReference>
<dbReference type="Gene3D" id="3.40.390.10">
    <property type="entry name" value="Collagenase (Catalytic Domain)"/>
    <property type="match status" value="1"/>
</dbReference>
<keyword evidence="18" id="KW-1185">Reference proteome</keyword>
<evidence type="ECO:0000256" key="2">
    <source>
        <dbReference type="ARBA" id="ARBA00004479"/>
    </source>
</evidence>
<feature type="disulfide bond" evidence="10">
    <location>
        <begin position="485"/>
        <end position="505"/>
    </location>
</feature>
<dbReference type="EMBL" id="JANIIK010000044">
    <property type="protein sequence ID" value="KAJ3603557.1"/>
    <property type="molecule type" value="Genomic_DNA"/>
</dbReference>
<evidence type="ECO:0000256" key="13">
    <source>
        <dbReference type="SAM" id="MobiDB-lite"/>
    </source>
</evidence>
<comment type="subcellular location">
    <subcellularLocation>
        <location evidence="2">Membrane</location>
        <topology evidence="2">Single-pass type I membrane protein</topology>
    </subcellularLocation>
</comment>
<dbReference type="InterPro" id="IPR002870">
    <property type="entry name" value="Peptidase_M12B_N"/>
</dbReference>
<feature type="binding site" evidence="12">
    <location>
        <position position="368"/>
    </location>
    <ligand>
        <name>Zn(2+)</name>
        <dbReference type="ChEBI" id="CHEBI:29105"/>
        <note>catalytic</note>
    </ligand>
</feature>
<organism evidence="17 18">
    <name type="scientific">Muraenolepis orangiensis</name>
    <name type="common">Patagonian moray cod</name>
    <dbReference type="NCBI Taxonomy" id="630683"/>
    <lineage>
        <taxon>Eukaryota</taxon>
        <taxon>Metazoa</taxon>
        <taxon>Chordata</taxon>
        <taxon>Craniata</taxon>
        <taxon>Vertebrata</taxon>
        <taxon>Euteleostomi</taxon>
        <taxon>Actinopterygii</taxon>
        <taxon>Neopterygii</taxon>
        <taxon>Teleostei</taxon>
        <taxon>Neoteleostei</taxon>
        <taxon>Acanthomorphata</taxon>
        <taxon>Zeiogadaria</taxon>
        <taxon>Gadariae</taxon>
        <taxon>Gadiformes</taxon>
        <taxon>Muraenolepidoidei</taxon>
        <taxon>Muraenolepididae</taxon>
        <taxon>Muraenolepis</taxon>
    </lineage>
</organism>
<feature type="region of interest" description="Disordered" evidence="13">
    <location>
        <begin position="193"/>
        <end position="215"/>
    </location>
</feature>
<keyword evidence="9 11" id="KW-1015">Disulfide bond</keyword>
<dbReference type="Pfam" id="PF00200">
    <property type="entry name" value="Disintegrin"/>
    <property type="match status" value="1"/>
</dbReference>
<evidence type="ECO:0000256" key="5">
    <source>
        <dbReference type="ARBA" id="ARBA00022801"/>
    </source>
</evidence>
<name>A0A9Q0EFM5_9TELE</name>
<dbReference type="GO" id="GO:0005886">
    <property type="term" value="C:plasma membrane"/>
    <property type="evidence" value="ECO:0007669"/>
    <property type="project" value="TreeGrafter"/>
</dbReference>
<evidence type="ECO:0000313" key="18">
    <source>
        <dbReference type="Proteomes" id="UP001148018"/>
    </source>
</evidence>
<dbReference type="FunFam" id="3.40.390.10:FF:000002">
    <property type="entry name" value="Disintegrin and metalloproteinase domain-containing protein 22"/>
    <property type="match status" value="1"/>
</dbReference>
<dbReference type="OrthoDB" id="5951731at2759"/>
<dbReference type="PANTHER" id="PTHR11905:SF32">
    <property type="entry name" value="DISINTEGRIN AND METALLOPROTEINASE DOMAIN-CONTAINING PROTEIN 28"/>
    <property type="match status" value="1"/>
</dbReference>
<dbReference type="InterPro" id="IPR006586">
    <property type="entry name" value="ADAM_Cys-rich"/>
</dbReference>
<dbReference type="InterPro" id="IPR036436">
    <property type="entry name" value="Disintegrin_dom_sf"/>
</dbReference>
<evidence type="ECO:0000259" key="14">
    <source>
        <dbReference type="PROSITE" id="PS50026"/>
    </source>
</evidence>
<keyword evidence="4 12" id="KW-0479">Metal-binding</keyword>
<keyword evidence="7" id="KW-1133">Transmembrane helix</keyword>
<dbReference type="GO" id="GO:0004222">
    <property type="term" value="F:metalloendopeptidase activity"/>
    <property type="evidence" value="ECO:0007669"/>
    <property type="project" value="InterPro"/>
</dbReference>
<dbReference type="InterPro" id="IPR000742">
    <property type="entry name" value="EGF"/>
</dbReference>
<dbReference type="Pfam" id="PF08516">
    <property type="entry name" value="ADAM_CR"/>
    <property type="match status" value="1"/>
</dbReference>
<accession>A0A9Q0EFM5</accession>
<gene>
    <name evidence="17" type="ORF">NHX12_028302</name>
</gene>
<evidence type="ECO:0000259" key="15">
    <source>
        <dbReference type="PROSITE" id="PS50214"/>
    </source>
</evidence>
<feature type="disulfide bond" evidence="11">
    <location>
        <begin position="649"/>
        <end position="659"/>
    </location>
</feature>
<dbReference type="GO" id="GO:0046872">
    <property type="term" value="F:metal ion binding"/>
    <property type="evidence" value="ECO:0007669"/>
    <property type="project" value="UniProtKB-KW"/>
</dbReference>
<keyword evidence="5" id="KW-0378">Hydrolase</keyword>
<feature type="active site" evidence="12">
    <location>
        <position position="359"/>
    </location>
</feature>
<evidence type="ECO:0000256" key="10">
    <source>
        <dbReference type="PROSITE-ProRule" id="PRU00068"/>
    </source>
</evidence>
<evidence type="ECO:0000256" key="8">
    <source>
        <dbReference type="ARBA" id="ARBA00023136"/>
    </source>
</evidence>
<dbReference type="PROSITE" id="PS01186">
    <property type="entry name" value="EGF_2"/>
    <property type="match status" value="1"/>
</dbReference>
<feature type="compositionally biased region" description="Polar residues" evidence="13">
    <location>
        <begin position="679"/>
        <end position="688"/>
    </location>
</feature>
<dbReference type="PROSITE" id="PS00427">
    <property type="entry name" value="DISINTEGRIN_1"/>
    <property type="match status" value="1"/>
</dbReference>
<evidence type="ECO:0000256" key="12">
    <source>
        <dbReference type="PROSITE-ProRule" id="PRU00276"/>
    </source>
</evidence>
<dbReference type="InterPro" id="IPR001762">
    <property type="entry name" value="Disintegrin_dom"/>
</dbReference>
<dbReference type="InterPro" id="IPR034027">
    <property type="entry name" value="Reprolysin_adamalysin"/>
</dbReference>